<reference evidence="4 5" key="1">
    <citation type="submission" date="2017-05" db="EMBL/GenBank/DDBJ databases">
        <title>Complete and WGS of Bordetella genogroups.</title>
        <authorList>
            <person name="Spilker T."/>
            <person name="LiPuma J."/>
        </authorList>
    </citation>
    <scope>NUCLEOTIDE SEQUENCE [LARGE SCALE GENOMIC DNA]</scope>
    <source>
        <strain evidence="4 5">AU10456</strain>
    </source>
</reference>
<dbReference type="AlphaFoldDB" id="A0A261TPY8"/>
<protein>
    <recommendedName>
        <fullName evidence="1">diguanylate cyclase</fullName>
        <ecNumber evidence="1">2.7.7.65</ecNumber>
    </recommendedName>
</protein>
<dbReference type="InterPro" id="IPR000160">
    <property type="entry name" value="GGDEF_dom"/>
</dbReference>
<dbReference type="InterPro" id="IPR043128">
    <property type="entry name" value="Rev_trsase/Diguanyl_cyclase"/>
</dbReference>
<dbReference type="Proteomes" id="UP000216913">
    <property type="component" value="Unassembled WGS sequence"/>
</dbReference>
<evidence type="ECO:0000313" key="4">
    <source>
        <dbReference type="EMBL" id="OZI51716.1"/>
    </source>
</evidence>
<dbReference type="CDD" id="cd01949">
    <property type="entry name" value="GGDEF"/>
    <property type="match status" value="1"/>
</dbReference>
<evidence type="ECO:0000313" key="5">
    <source>
        <dbReference type="Proteomes" id="UP000216913"/>
    </source>
</evidence>
<dbReference type="PANTHER" id="PTHR45138:SF9">
    <property type="entry name" value="DIGUANYLATE CYCLASE DGCM-RELATED"/>
    <property type="match status" value="1"/>
</dbReference>
<dbReference type="PROSITE" id="PS50887">
    <property type="entry name" value="GGDEF"/>
    <property type="match status" value="1"/>
</dbReference>
<comment type="caution">
    <text evidence="4">The sequence shown here is derived from an EMBL/GenBank/DDBJ whole genome shotgun (WGS) entry which is preliminary data.</text>
</comment>
<evidence type="ECO:0000256" key="2">
    <source>
        <dbReference type="ARBA" id="ARBA00034247"/>
    </source>
</evidence>
<evidence type="ECO:0000259" key="3">
    <source>
        <dbReference type="PROSITE" id="PS50887"/>
    </source>
</evidence>
<proteinExistence type="predicted"/>
<keyword evidence="5" id="KW-1185">Reference proteome</keyword>
<dbReference type="Gene3D" id="3.30.70.270">
    <property type="match status" value="1"/>
</dbReference>
<dbReference type="EC" id="2.7.7.65" evidence="1"/>
<comment type="catalytic activity">
    <reaction evidence="2">
        <text>2 GTP = 3',3'-c-di-GMP + 2 diphosphate</text>
        <dbReference type="Rhea" id="RHEA:24898"/>
        <dbReference type="ChEBI" id="CHEBI:33019"/>
        <dbReference type="ChEBI" id="CHEBI:37565"/>
        <dbReference type="ChEBI" id="CHEBI:58805"/>
        <dbReference type="EC" id="2.7.7.65"/>
    </reaction>
</comment>
<feature type="domain" description="GGDEF" evidence="3">
    <location>
        <begin position="44"/>
        <end position="180"/>
    </location>
</feature>
<sequence>MQALRDENARLRALAHTDDLTGAYNRRYFSTHLRRALQANARAQGVALILFDLDDFKRINDQHGHHVGDRVLRLVARAANSVLRRTGDSLCRLGGDEFAAICSARSPADAMWQARQLMLAIRALDPAELGRALPAMTATFGLVWIAPGLQPAWRDIYAASDHALYRAKQAGKNDIVMANWPVQQDRPA</sequence>
<dbReference type="PANTHER" id="PTHR45138">
    <property type="entry name" value="REGULATORY COMPONENTS OF SENSORY TRANSDUCTION SYSTEM"/>
    <property type="match status" value="1"/>
</dbReference>
<organism evidence="4 5">
    <name type="scientific">Bordetella genomosp. 5</name>
    <dbReference type="NCBI Taxonomy" id="1395608"/>
    <lineage>
        <taxon>Bacteria</taxon>
        <taxon>Pseudomonadati</taxon>
        <taxon>Pseudomonadota</taxon>
        <taxon>Betaproteobacteria</taxon>
        <taxon>Burkholderiales</taxon>
        <taxon>Alcaligenaceae</taxon>
        <taxon>Bordetella</taxon>
    </lineage>
</organism>
<dbReference type="SUPFAM" id="SSF55073">
    <property type="entry name" value="Nucleotide cyclase"/>
    <property type="match status" value="1"/>
</dbReference>
<gene>
    <name evidence="4" type="ORF">CAL25_09280</name>
</gene>
<dbReference type="InterPro" id="IPR050469">
    <property type="entry name" value="Diguanylate_Cyclase"/>
</dbReference>
<dbReference type="InterPro" id="IPR029787">
    <property type="entry name" value="Nucleotide_cyclase"/>
</dbReference>
<dbReference type="Pfam" id="PF00990">
    <property type="entry name" value="GGDEF"/>
    <property type="match status" value="1"/>
</dbReference>
<name>A0A261TPY8_9BORD</name>
<dbReference type="GO" id="GO:0052621">
    <property type="term" value="F:diguanylate cyclase activity"/>
    <property type="evidence" value="ECO:0007669"/>
    <property type="project" value="UniProtKB-EC"/>
</dbReference>
<evidence type="ECO:0000256" key="1">
    <source>
        <dbReference type="ARBA" id="ARBA00012528"/>
    </source>
</evidence>
<dbReference type="NCBIfam" id="TIGR00254">
    <property type="entry name" value="GGDEF"/>
    <property type="match status" value="1"/>
</dbReference>
<dbReference type="SMART" id="SM00267">
    <property type="entry name" value="GGDEF"/>
    <property type="match status" value="1"/>
</dbReference>
<accession>A0A261TPY8</accession>
<dbReference type="EMBL" id="NEVP01000006">
    <property type="protein sequence ID" value="OZI51716.1"/>
    <property type="molecule type" value="Genomic_DNA"/>
</dbReference>